<dbReference type="InterPro" id="IPR028889">
    <property type="entry name" value="USP"/>
</dbReference>
<reference evidence="4" key="3">
    <citation type="submission" date="2025-08" db="UniProtKB">
        <authorList>
            <consortium name="Ensembl"/>
        </authorList>
    </citation>
    <scope>IDENTIFICATION</scope>
</reference>
<dbReference type="Pfam" id="PF00443">
    <property type="entry name" value="UCH"/>
    <property type="match status" value="1"/>
</dbReference>
<keyword evidence="1" id="KW-0788">Thiol protease</keyword>
<evidence type="ECO:0000256" key="1">
    <source>
        <dbReference type="RuleBase" id="RU366025"/>
    </source>
</evidence>
<dbReference type="EC" id="3.4.19.12" evidence="1"/>
<proteinExistence type="inferred from homology"/>
<sequence>MEDHYSAERLRLTWSQVLPVGAGLWNVGNTCFMNSVLQCLSYTAPLANYMLSGEHLRTCSRYSFCMSCTLQNHITHTIMNSGTAIVPASVVTQLNLIGEQFCFGQQEDAHEFLRYTVRALQQSYPDGKMLGRETNLINQIFEGCMRSRVKCLNCKSDSDTFEPYMDVALDITGAKDLNESLQRFVKPEQLSDGYKCTRCMVTSPASKTLTIHRSSNVLTICLKRFDFNGQKISTLVKYPKHLDMRPFMSESEGESQVYKLYAVLVHAGYNRHFGHYYCYVKASDRKWYKMDDKQVSVADERSVLNQQAYMLFYVRTSQKPMAEGRSQGYSGSIYRKRRETCDTKQQSTGKRKRCQSPDREESQPAAKRALLEIPATDQPLPKIRTSENLKAKKKSQGCSGSTSEKCSKTRDTKQESTGKRKRCLSPERVESQPAAKRPLIETYRTCDPKQQITGQRKRCPSPERVESQPAAKRAQIPTPAIDEQLLQERKKLQIRTSEKLKPEKRSREDSDAYGECSEISSTKQPSIIEKRCHSLEKEKSAPTAKHTHIKKPAVKKQSLLTENKKIDLKTIKKMILNKSPYETVQIMTKIKQRLKKLGKM</sequence>
<dbReference type="PANTHER" id="PTHR24006:SF727">
    <property type="entry name" value="UBIQUITIN CARBOXYL-TERMINAL HYDROLASE 42"/>
    <property type="match status" value="1"/>
</dbReference>
<dbReference type="GO" id="GO:0005634">
    <property type="term" value="C:nucleus"/>
    <property type="evidence" value="ECO:0007669"/>
    <property type="project" value="TreeGrafter"/>
</dbReference>
<keyword evidence="1" id="KW-0833">Ubl conjugation pathway</keyword>
<dbReference type="GO" id="GO:0004843">
    <property type="term" value="F:cysteine-type deubiquitinase activity"/>
    <property type="evidence" value="ECO:0007669"/>
    <property type="project" value="UniProtKB-UniRule"/>
</dbReference>
<dbReference type="Proteomes" id="UP000018467">
    <property type="component" value="Unassembled WGS sequence"/>
</dbReference>
<dbReference type="PROSITE" id="PS00972">
    <property type="entry name" value="USP_1"/>
    <property type="match status" value="1"/>
</dbReference>
<evidence type="ECO:0000313" key="4">
    <source>
        <dbReference type="Ensembl" id="ENSAMXP00000041615.1"/>
    </source>
</evidence>
<feature type="domain" description="USP" evidence="3">
    <location>
        <begin position="22"/>
        <end position="316"/>
    </location>
</feature>
<dbReference type="PANTHER" id="PTHR24006">
    <property type="entry name" value="UBIQUITIN CARBOXYL-TERMINAL HYDROLASE"/>
    <property type="match status" value="1"/>
</dbReference>
<dbReference type="InterPro" id="IPR001394">
    <property type="entry name" value="Peptidase_C19_UCH"/>
</dbReference>
<dbReference type="AlphaFoldDB" id="A0A3B1JIF8"/>
<keyword evidence="1" id="KW-0645">Protease</keyword>
<feature type="region of interest" description="Disordered" evidence="2">
    <location>
        <begin position="322"/>
        <end position="520"/>
    </location>
</feature>
<evidence type="ECO:0000313" key="5">
    <source>
        <dbReference type="Proteomes" id="UP000018467"/>
    </source>
</evidence>
<dbReference type="GO" id="GO:0005829">
    <property type="term" value="C:cytosol"/>
    <property type="evidence" value="ECO:0007669"/>
    <property type="project" value="TreeGrafter"/>
</dbReference>
<keyword evidence="1" id="KW-0378">Hydrolase</keyword>
<reference evidence="5" key="2">
    <citation type="journal article" date="2014" name="Nat. Commun.">
        <title>The cavefish genome reveals candidate genes for eye loss.</title>
        <authorList>
            <person name="McGaugh S.E."/>
            <person name="Gross J.B."/>
            <person name="Aken B."/>
            <person name="Blin M."/>
            <person name="Borowsky R."/>
            <person name="Chalopin D."/>
            <person name="Hinaux H."/>
            <person name="Jeffery W.R."/>
            <person name="Keene A."/>
            <person name="Ma L."/>
            <person name="Minx P."/>
            <person name="Murphy D."/>
            <person name="O'Quin K.E."/>
            <person name="Retaux S."/>
            <person name="Rohner N."/>
            <person name="Searle S.M."/>
            <person name="Stahl B.A."/>
            <person name="Tabin C."/>
            <person name="Volff J.N."/>
            <person name="Yoshizawa M."/>
            <person name="Warren W.C."/>
        </authorList>
    </citation>
    <scope>NUCLEOTIDE SEQUENCE [LARGE SCALE GENOMIC DNA]</scope>
    <source>
        <strain evidence="5">female</strain>
    </source>
</reference>
<accession>A0A3B1JIF8</accession>
<organism evidence="4 5">
    <name type="scientific">Astyanax mexicanus</name>
    <name type="common">Blind cave fish</name>
    <name type="synonym">Astyanax fasciatus mexicanus</name>
    <dbReference type="NCBI Taxonomy" id="7994"/>
    <lineage>
        <taxon>Eukaryota</taxon>
        <taxon>Metazoa</taxon>
        <taxon>Chordata</taxon>
        <taxon>Craniata</taxon>
        <taxon>Vertebrata</taxon>
        <taxon>Euteleostomi</taxon>
        <taxon>Actinopterygii</taxon>
        <taxon>Neopterygii</taxon>
        <taxon>Teleostei</taxon>
        <taxon>Ostariophysi</taxon>
        <taxon>Characiformes</taxon>
        <taxon>Characoidei</taxon>
        <taxon>Acestrorhamphidae</taxon>
        <taxon>Acestrorhamphinae</taxon>
        <taxon>Astyanax</taxon>
    </lineage>
</organism>
<comment type="catalytic activity">
    <reaction evidence="1">
        <text>Thiol-dependent hydrolysis of ester, thioester, amide, peptide and isopeptide bonds formed by the C-terminal Gly of ubiquitin (a 76-residue protein attached to proteins as an intracellular targeting signal).</text>
        <dbReference type="EC" id="3.4.19.12"/>
    </reaction>
</comment>
<dbReference type="Gene3D" id="3.90.70.10">
    <property type="entry name" value="Cysteine proteinases"/>
    <property type="match status" value="1"/>
</dbReference>
<keyword evidence="5" id="KW-1185">Reference proteome</keyword>
<comment type="similarity">
    <text evidence="1">Belongs to the peptidase C19 family.</text>
</comment>
<evidence type="ECO:0000259" key="3">
    <source>
        <dbReference type="PROSITE" id="PS50235"/>
    </source>
</evidence>
<dbReference type="PROSITE" id="PS00973">
    <property type="entry name" value="USP_2"/>
    <property type="match status" value="1"/>
</dbReference>
<dbReference type="InParanoid" id="A0A3B1JIF8"/>
<protein>
    <recommendedName>
        <fullName evidence="1">Ubiquitin carboxyl-terminal hydrolase</fullName>
        <ecNumber evidence="1">3.4.19.12</ecNumber>
    </recommendedName>
</protein>
<dbReference type="GeneTree" id="ENSGT00940000154596"/>
<dbReference type="Ensembl" id="ENSAMXT00000052072.1">
    <property type="protein sequence ID" value="ENSAMXP00000041615.1"/>
    <property type="gene ID" value="ENSAMXG00000038652.1"/>
</dbReference>
<dbReference type="PROSITE" id="PS50235">
    <property type="entry name" value="USP_3"/>
    <property type="match status" value="1"/>
</dbReference>
<dbReference type="GO" id="GO:0006508">
    <property type="term" value="P:proteolysis"/>
    <property type="evidence" value="ECO:0007669"/>
    <property type="project" value="UniProtKB-KW"/>
</dbReference>
<dbReference type="Bgee" id="ENSAMXG00000038652">
    <property type="expression patterns" value="Expressed in mesonephros and 13 other cell types or tissues"/>
</dbReference>
<dbReference type="InterPro" id="IPR018200">
    <property type="entry name" value="USP_CS"/>
</dbReference>
<evidence type="ECO:0000256" key="2">
    <source>
        <dbReference type="SAM" id="MobiDB-lite"/>
    </source>
</evidence>
<dbReference type="InterPro" id="IPR050164">
    <property type="entry name" value="Peptidase_C19"/>
</dbReference>
<reference evidence="4" key="4">
    <citation type="submission" date="2025-09" db="UniProtKB">
        <authorList>
            <consortium name="Ensembl"/>
        </authorList>
    </citation>
    <scope>IDENTIFICATION</scope>
</reference>
<dbReference type="STRING" id="7994.ENSAMXP00000041615"/>
<feature type="compositionally biased region" description="Basic and acidic residues" evidence="2">
    <location>
        <begin position="486"/>
        <end position="510"/>
    </location>
</feature>
<reference evidence="5" key="1">
    <citation type="submission" date="2013-03" db="EMBL/GenBank/DDBJ databases">
        <authorList>
            <person name="Jeffery W."/>
            <person name="Warren W."/>
            <person name="Wilson R.K."/>
        </authorList>
    </citation>
    <scope>NUCLEOTIDE SEQUENCE</scope>
    <source>
        <strain evidence="5">female</strain>
    </source>
</reference>
<feature type="compositionally biased region" description="Basic and acidic residues" evidence="2">
    <location>
        <begin position="405"/>
        <end position="430"/>
    </location>
</feature>
<dbReference type="GO" id="GO:0016579">
    <property type="term" value="P:protein deubiquitination"/>
    <property type="evidence" value="ECO:0007669"/>
    <property type="project" value="InterPro"/>
</dbReference>
<dbReference type="InterPro" id="IPR038765">
    <property type="entry name" value="Papain-like_cys_pep_sf"/>
</dbReference>
<name>A0A3B1JIF8_ASTMX</name>
<dbReference type="SUPFAM" id="SSF54001">
    <property type="entry name" value="Cysteine proteinases"/>
    <property type="match status" value="1"/>
</dbReference>
<dbReference type="GO" id="GO:0042981">
    <property type="term" value="P:regulation of apoptotic process"/>
    <property type="evidence" value="ECO:0007669"/>
    <property type="project" value="TreeGrafter"/>
</dbReference>
<dbReference type="CDD" id="cd02661">
    <property type="entry name" value="Peptidase_C19E"/>
    <property type="match status" value="1"/>
</dbReference>
<dbReference type="FunFam" id="3.90.70.10:FF:000119">
    <property type="entry name" value="Ubiquitin specific peptidase 36"/>
    <property type="match status" value="1"/>
</dbReference>